<evidence type="ECO:0000256" key="1">
    <source>
        <dbReference type="SAM" id="Phobius"/>
    </source>
</evidence>
<dbReference type="InterPro" id="IPR012495">
    <property type="entry name" value="TadE-like_dom"/>
</dbReference>
<gene>
    <name evidence="3" type="ORF">FP2506_13694</name>
</gene>
<comment type="caution">
    <text evidence="3">The sequence shown here is derived from an EMBL/GenBank/DDBJ whole genome shotgun (WGS) entry which is preliminary data.</text>
</comment>
<evidence type="ECO:0000313" key="4">
    <source>
        <dbReference type="Proteomes" id="UP000004310"/>
    </source>
</evidence>
<organism evidence="3 4">
    <name type="scientific">Fulvimarina pelagi HTCC2506</name>
    <dbReference type="NCBI Taxonomy" id="314231"/>
    <lineage>
        <taxon>Bacteria</taxon>
        <taxon>Pseudomonadati</taxon>
        <taxon>Pseudomonadota</taxon>
        <taxon>Alphaproteobacteria</taxon>
        <taxon>Hyphomicrobiales</taxon>
        <taxon>Aurantimonadaceae</taxon>
        <taxon>Fulvimarina</taxon>
    </lineage>
</organism>
<dbReference type="Proteomes" id="UP000004310">
    <property type="component" value="Unassembled WGS sequence"/>
</dbReference>
<feature type="transmembrane region" description="Helical" evidence="1">
    <location>
        <begin position="21"/>
        <end position="42"/>
    </location>
</feature>
<dbReference type="STRING" id="217511.GCA_001463845_02416"/>
<dbReference type="AlphaFoldDB" id="Q0G4J1"/>
<protein>
    <recommendedName>
        <fullName evidence="2">TadE-like domain-containing protein</fullName>
    </recommendedName>
</protein>
<proteinExistence type="predicted"/>
<reference evidence="3 4" key="1">
    <citation type="journal article" date="2010" name="J. Bacteriol.">
        <title>Genome sequence of Fulvimarina pelagi HTCC2506T, a Mn(II)-oxidizing alphaproteobacterium possessing an aerobic anoxygenic photosynthetic gene cluster and Xanthorhodopsin.</title>
        <authorList>
            <person name="Kang I."/>
            <person name="Oh H.M."/>
            <person name="Lim S.I."/>
            <person name="Ferriera S."/>
            <person name="Giovannoni S.J."/>
            <person name="Cho J.C."/>
        </authorList>
    </citation>
    <scope>NUCLEOTIDE SEQUENCE [LARGE SCALE GENOMIC DNA]</scope>
    <source>
        <strain evidence="3 4">HTCC2506</strain>
    </source>
</reference>
<dbReference type="eggNOG" id="COG4961">
    <property type="taxonomic scope" value="Bacteria"/>
</dbReference>
<name>Q0G4J1_9HYPH</name>
<dbReference type="Pfam" id="PF07811">
    <property type="entry name" value="TadE"/>
    <property type="match status" value="1"/>
</dbReference>
<dbReference type="HOGENOM" id="CLU_1494148_0_0_5"/>
<accession>Q0G4J1</accession>
<keyword evidence="1" id="KW-0812">Transmembrane</keyword>
<evidence type="ECO:0000259" key="2">
    <source>
        <dbReference type="Pfam" id="PF07811"/>
    </source>
</evidence>
<evidence type="ECO:0000313" key="3">
    <source>
        <dbReference type="EMBL" id="EAU41490.1"/>
    </source>
</evidence>
<feature type="domain" description="TadE-like" evidence="2">
    <location>
        <begin position="15"/>
        <end position="53"/>
    </location>
</feature>
<keyword evidence="4" id="KW-1185">Reference proteome</keyword>
<keyword evidence="1" id="KW-1133">Transmembrane helix</keyword>
<dbReference type="EMBL" id="AATP01000002">
    <property type="protein sequence ID" value="EAU41490.1"/>
    <property type="molecule type" value="Genomic_DNA"/>
</dbReference>
<keyword evidence="1" id="KW-0472">Membrane</keyword>
<sequence>MKWDRKTGIRRDDRGAAGIEFALIFPVLILLAISAADAIHAVSIKARLNNAAASVGDLISREESLTKSSVGDIMSVLDDLLLPLDGDRAKISSAAFDIGKGSDPVLKWYEGEASHGRASKISIPDQMMSKDRATVIQVQVSYDFSPTLSLSAFPPVKLHTETYHSVRNGSTQECDDCQAE</sequence>